<dbReference type="CDD" id="cd01837">
    <property type="entry name" value="SGNH_plant_lipase_like"/>
    <property type="match status" value="1"/>
</dbReference>
<dbReference type="AlphaFoldDB" id="A0A2G5E6R5"/>
<sequence>MASLTSYCYKIILLILSSFFISYTSSSSSATHTTRIANDRFTKIFAFGDSYTDTGNTKSDTGPSGFMQVSKPPYGMTHFHHPTNRYTDGRLVIDFVTEELSLPYLPPYLDPKADKFHGVNFAVGGATAITNSFFVRNNLTLDRTPQSILTELAWFKKYFKSRGCQGTKSPECKALMTESLFWIGEIGANDFVYNLAATIPHNIIQKLAIDSITLFLKELLDMGAKYIVVQGIPTTGCLPLALTLSAPDDRDDIGCVASVNNQTYHHNSLLQVRLKYLRKRYPHAIISYADFWNAYSKIMKNTRNYGFLEPFRTCCGTGGPPYNFDPLATCGSQTASKPCSHPARYINWDGIHLTEAMYKRVADLLLHGGYTNPPFDFLLSSRRREG</sequence>
<dbReference type="PANTHER" id="PTHR22835:SF557">
    <property type="entry name" value="LIPASE_HYDROLASE FAMILY PROTEIN, PUTATIVE, EXPRESSED-RELATED"/>
    <property type="match status" value="1"/>
</dbReference>
<evidence type="ECO:0000256" key="5">
    <source>
        <dbReference type="SAM" id="SignalP"/>
    </source>
</evidence>
<organism evidence="6 7">
    <name type="scientific">Aquilegia coerulea</name>
    <name type="common">Rocky mountain columbine</name>
    <dbReference type="NCBI Taxonomy" id="218851"/>
    <lineage>
        <taxon>Eukaryota</taxon>
        <taxon>Viridiplantae</taxon>
        <taxon>Streptophyta</taxon>
        <taxon>Embryophyta</taxon>
        <taxon>Tracheophyta</taxon>
        <taxon>Spermatophyta</taxon>
        <taxon>Magnoliopsida</taxon>
        <taxon>Ranunculales</taxon>
        <taxon>Ranunculaceae</taxon>
        <taxon>Thalictroideae</taxon>
        <taxon>Aquilegia</taxon>
    </lineage>
</organism>
<dbReference type="GO" id="GO:0016788">
    <property type="term" value="F:hydrolase activity, acting on ester bonds"/>
    <property type="evidence" value="ECO:0007669"/>
    <property type="project" value="InterPro"/>
</dbReference>
<dbReference type="SUPFAM" id="SSF52266">
    <property type="entry name" value="SGNH hydrolase"/>
    <property type="match status" value="1"/>
</dbReference>
<feature type="chain" id="PRO_5013626551" evidence="5">
    <location>
        <begin position="27"/>
        <end position="386"/>
    </location>
</feature>
<name>A0A2G5E6R5_AQUCA</name>
<evidence type="ECO:0000256" key="3">
    <source>
        <dbReference type="ARBA" id="ARBA00022801"/>
    </source>
</evidence>
<proteinExistence type="inferred from homology"/>
<evidence type="ECO:0000256" key="1">
    <source>
        <dbReference type="ARBA" id="ARBA00008668"/>
    </source>
</evidence>
<dbReference type="FunCoup" id="A0A2G5E6R5">
    <property type="interactions" value="79"/>
</dbReference>
<evidence type="ECO:0000256" key="4">
    <source>
        <dbReference type="ARBA" id="ARBA00023180"/>
    </source>
</evidence>
<dbReference type="InterPro" id="IPR036514">
    <property type="entry name" value="SGNH_hydro_sf"/>
</dbReference>
<reference evidence="6 7" key="1">
    <citation type="submission" date="2017-09" db="EMBL/GenBank/DDBJ databases">
        <title>WGS assembly of Aquilegia coerulea Goldsmith.</title>
        <authorList>
            <person name="Hodges S."/>
            <person name="Kramer E."/>
            <person name="Nordborg M."/>
            <person name="Tomkins J."/>
            <person name="Borevitz J."/>
            <person name="Derieg N."/>
            <person name="Yan J."/>
            <person name="Mihaltcheva S."/>
            <person name="Hayes R.D."/>
            <person name="Rokhsar D."/>
        </authorList>
    </citation>
    <scope>NUCLEOTIDE SEQUENCE [LARGE SCALE GENOMIC DNA]</scope>
    <source>
        <strain evidence="7">cv. Goldsmith</strain>
    </source>
</reference>
<feature type="signal peptide" evidence="5">
    <location>
        <begin position="1"/>
        <end position="26"/>
    </location>
</feature>
<dbReference type="STRING" id="218851.A0A2G5E6R5"/>
<dbReference type="InterPro" id="IPR001087">
    <property type="entry name" value="GDSL"/>
</dbReference>
<keyword evidence="4" id="KW-0325">Glycoprotein</keyword>
<dbReference type="PANTHER" id="PTHR22835">
    <property type="entry name" value="ZINC FINGER FYVE DOMAIN CONTAINING PROTEIN"/>
    <property type="match status" value="1"/>
</dbReference>
<dbReference type="Gene3D" id="3.40.50.1110">
    <property type="entry name" value="SGNH hydrolase"/>
    <property type="match status" value="1"/>
</dbReference>
<dbReference type="Proteomes" id="UP000230069">
    <property type="component" value="Unassembled WGS sequence"/>
</dbReference>
<evidence type="ECO:0000256" key="2">
    <source>
        <dbReference type="ARBA" id="ARBA00022729"/>
    </source>
</evidence>
<dbReference type="InParanoid" id="A0A2G5E6R5"/>
<gene>
    <name evidence="6" type="ORF">AQUCO_01100355v1</name>
</gene>
<comment type="similarity">
    <text evidence="1">Belongs to the 'GDSL' lipolytic enzyme family.</text>
</comment>
<dbReference type="InterPro" id="IPR035669">
    <property type="entry name" value="SGNH_plant_lipase-like"/>
</dbReference>
<evidence type="ECO:0000313" key="6">
    <source>
        <dbReference type="EMBL" id="PIA51458.1"/>
    </source>
</evidence>
<keyword evidence="3" id="KW-0378">Hydrolase</keyword>
<dbReference type="OrthoDB" id="1600564at2759"/>
<dbReference type="Pfam" id="PF00657">
    <property type="entry name" value="Lipase_GDSL"/>
    <property type="match status" value="1"/>
</dbReference>
<protein>
    <submittedName>
        <fullName evidence="6">Uncharacterized protein</fullName>
    </submittedName>
</protein>
<evidence type="ECO:0000313" key="7">
    <source>
        <dbReference type="Proteomes" id="UP000230069"/>
    </source>
</evidence>
<dbReference type="EMBL" id="KZ305028">
    <property type="protein sequence ID" value="PIA51458.1"/>
    <property type="molecule type" value="Genomic_DNA"/>
</dbReference>
<keyword evidence="7" id="KW-1185">Reference proteome</keyword>
<accession>A0A2G5E6R5</accession>
<keyword evidence="2 5" id="KW-0732">Signal</keyword>